<evidence type="ECO:0000313" key="3">
    <source>
        <dbReference type="EnsemblMetazoa" id="GAUT010367-PA"/>
    </source>
</evidence>
<dbReference type="AlphaFoldDB" id="A0A1A9UNI9"/>
<dbReference type="InterPro" id="IPR028641">
    <property type="entry name" value="RCC2"/>
</dbReference>
<dbReference type="PROSITE" id="PS50012">
    <property type="entry name" value="RCC1_3"/>
    <property type="match status" value="5"/>
</dbReference>
<evidence type="ECO:0000256" key="1">
    <source>
        <dbReference type="PROSITE-ProRule" id="PRU00235"/>
    </source>
</evidence>
<protein>
    <recommendedName>
        <fullName evidence="5">Protein RCC2 homolog</fullName>
    </recommendedName>
</protein>
<dbReference type="GO" id="GO:0016020">
    <property type="term" value="C:membrane"/>
    <property type="evidence" value="ECO:0007669"/>
    <property type="project" value="TreeGrafter"/>
</dbReference>
<dbReference type="PANTHER" id="PTHR46207:SF1">
    <property type="entry name" value="PROTEIN RCC2"/>
    <property type="match status" value="1"/>
</dbReference>
<feature type="compositionally biased region" description="Acidic residues" evidence="2">
    <location>
        <begin position="25"/>
        <end position="38"/>
    </location>
</feature>
<feature type="region of interest" description="Disordered" evidence="2">
    <location>
        <begin position="1"/>
        <end position="62"/>
    </location>
</feature>
<dbReference type="Gene3D" id="2.130.10.30">
    <property type="entry name" value="Regulator of chromosome condensation 1/beta-lactamase-inhibitor protein II"/>
    <property type="match status" value="2"/>
</dbReference>
<feature type="repeat" description="RCC1" evidence="1">
    <location>
        <begin position="183"/>
        <end position="234"/>
    </location>
</feature>
<dbReference type="InterPro" id="IPR000408">
    <property type="entry name" value="Reg_chr_condens"/>
</dbReference>
<dbReference type="InterPro" id="IPR009091">
    <property type="entry name" value="RCC1/BLIP-II"/>
</dbReference>
<dbReference type="SUPFAM" id="SSF50985">
    <property type="entry name" value="RCC1/BLIP-II"/>
    <property type="match status" value="1"/>
</dbReference>
<dbReference type="GO" id="GO:0031267">
    <property type="term" value="F:small GTPase binding"/>
    <property type="evidence" value="ECO:0007669"/>
    <property type="project" value="TreeGrafter"/>
</dbReference>
<feature type="repeat" description="RCC1" evidence="1">
    <location>
        <begin position="431"/>
        <end position="484"/>
    </location>
</feature>
<organism evidence="3 4">
    <name type="scientific">Glossina austeni</name>
    <name type="common">Savannah tsetse fly</name>
    <dbReference type="NCBI Taxonomy" id="7395"/>
    <lineage>
        <taxon>Eukaryota</taxon>
        <taxon>Metazoa</taxon>
        <taxon>Ecdysozoa</taxon>
        <taxon>Arthropoda</taxon>
        <taxon>Hexapoda</taxon>
        <taxon>Insecta</taxon>
        <taxon>Pterygota</taxon>
        <taxon>Neoptera</taxon>
        <taxon>Endopterygota</taxon>
        <taxon>Diptera</taxon>
        <taxon>Brachycera</taxon>
        <taxon>Muscomorpha</taxon>
        <taxon>Hippoboscoidea</taxon>
        <taxon>Glossinidae</taxon>
        <taxon>Glossina</taxon>
    </lineage>
</organism>
<dbReference type="PRINTS" id="PR00633">
    <property type="entry name" value="RCCNDNSATION"/>
</dbReference>
<dbReference type="Pfam" id="PF00415">
    <property type="entry name" value="RCC1"/>
    <property type="match status" value="3"/>
</dbReference>
<evidence type="ECO:0000313" key="4">
    <source>
        <dbReference type="Proteomes" id="UP000078200"/>
    </source>
</evidence>
<feature type="repeat" description="RCC1" evidence="1">
    <location>
        <begin position="235"/>
        <end position="310"/>
    </location>
</feature>
<reference evidence="3" key="1">
    <citation type="submission" date="2020-05" db="UniProtKB">
        <authorList>
            <consortium name="EnsemblMetazoa"/>
        </authorList>
    </citation>
    <scope>IDENTIFICATION</scope>
    <source>
        <strain evidence="3">TTRI</strain>
    </source>
</reference>
<name>A0A1A9UNI9_GLOAU</name>
<dbReference type="PANTHER" id="PTHR46207">
    <property type="entry name" value="PROTEIN RCC2"/>
    <property type="match status" value="1"/>
</dbReference>
<dbReference type="Pfam" id="PF13540">
    <property type="entry name" value="RCC1_2"/>
    <property type="match status" value="1"/>
</dbReference>
<evidence type="ECO:0000256" key="2">
    <source>
        <dbReference type="SAM" id="MobiDB-lite"/>
    </source>
</evidence>
<feature type="repeat" description="RCC1" evidence="1">
    <location>
        <begin position="131"/>
        <end position="182"/>
    </location>
</feature>
<dbReference type="Proteomes" id="UP000078200">
    <property type="component" value="Unassembled WGS sequence"/>
</dbReference>
<proteinExistence type="predicted"/>
<dbReference type="EnsemblMetazoa" id="GAUT010367-RA">
    <property type="protein sequence ID" value="GAUT010367-PA"/>
    <property type="gene ID" value="GAUT010367"/>
</dbReference>
<feature type="repeat" description="RCC1" evidence="1">
    <location>
        <begin position="332"/>
        <end position="385"/>
    </location>
</feature>
<dbReference type="STRING" id="7395.A0A1A9UNI9"/>
<keyword evidence="4" id="KW-1185">Reference proteome</keyword>
<accession>A0A1A9UNI9</accession>
<dbReference type="VEuPathDB" id="VectorBase:GAUT010367"/>
<sequence length="503" mass="55220">MSAKRKAGGNGNGSNKRRPKKKESDYEDEVSEESEEEAQTSSSQVEVLIPHDNMDPPSKLPDDLLATMDKTPGHMLISGMVTWDLTGKRDRKNVVKVRPNLYSFHRFTDEKYRFAASGCAAAHTILINMDRKALAFGRNPSGQLGLSDTKLCEKPTIIPTLEKLNVVQAAVGRHHSLFLTDTGTVFACGDNKSGQCGVGNTTPVITVPTLINYRGPPIVRIGCGAEFSVILDIKGNLHTFGLPEYGQLGHNTDAKYFVNANKLSFHFETSPKKVVLYIEKNKDGHVNPVDNVQIVDFACGNNHTASALILTSVFGYVLNNFQHLQVAIDSKKRVYSWGFGGFGRLGHAEPKDEMVPRLIKFFDVHGRGARSVYCGATFSLVVNELGVLFLFGQNKKTGEANMYPKPVQDLSGWNITDIGCANTSIVISADDTLIGWGASPTYGELGIGEFQKSSTVPKEVPKMDNMKIPQVTMGYSHTIILINTDHDGTKVKYEKMPQYAIDD</sequence>
<evidence type="ECO:0008006" key="5">
    <source>
        <dbReference type="Google" id="ProtNLM"/>
    </source>
</evidence>